<keyword evidence="1" id="KW-0472">Membrane</keyword>
<gene>
    <name evidence="2" type="ORF">SAMN05421753_106126</name>
</gene>
<evidence type="ECO:0000256" key="1">
    <source>
        <dbReference type="SAM" id="Phobius"/>
    </source>
</evidence>
<dbReference type="EMBL" id="FOQD01000006">
    <property type="protein sequence ID" value="SFI17193.1"/>
    <property type="molecule type" value="Genomic_DNA"/>
</dbReference>
<name>A0A1I3G144_9PLAN</name>
<dbReference type="OrthoDB" id="6312724at2"/>
<feature type="transmembrane region" description="Helical" evidence="1">
    <location>
        <begin position="15"/>
        <end position="38"/>
    </location>
</feature>
<evidence type="ECO:0000313" key="3">
    <source>
        <dbReference type="Proteomes" id="UP000199518"/>
    </source>
</evidence>
<proteinExistence type="predicted"/>
<dbReference type="AlphaFoldDB" id="A0A1I3G144"/>
<accession>A0A1I3G144</accession>
<organism evidence="2 3">
    <name type="scientific">Planctomicrobium piriforme</name>
    <dbReference type="NCBI Taxonomy" id="1576369"/>
    <lineage>
        <taxon>Bacteria</taxon>
        <taxon>Pseudomonadati</taxon>
        <taxon>Planctomycetota</taxon>
        <taxon>Planctomycetia</taxon>
        <taxon>Planctomycetales</taxon>
        <taxon>Planctomycetaceae</taxon>
        <taxon>Planctomicrobium</taxon>
    </lineage>
</organism>
<sequence length="228" mass="23838">MTRLALALWADERGFILSAELVIIATTVILGLTVALVAMRDALGGEMSDLAGAFRNLDQSYYYTGMRGCPKGKGFTSWTAGSGYLDTNLRTTGPQQDFCMEDHIVGTRTLPDGTVVCPKPYLPEAPYCPVPSPAPAPCLDCPPVLNAPPIYNGPPVLQAPSVPCPGCGKTVPQSVPCPTCVPGTTSHGSSTLYAPGVSGPYLPGMPVTGSMPYTTPINRAPAGPLQVW</sequence>
<reference evidence="3" key="1">
    <citation type="submission" date="2016-10" db="EMBL/GenBank/DDBJ databases">
        <authorList>
            <person name="Varghese N."/>
            <person name="Submissions S."/>
        </authorList>
    </citation>
    <scope>NUCLEOTIDE SEQUENCE [LARGE SCALE GENOMIC DNA]</scope>
    <source>
        <strain evidence="3">DSM 26348</strain>
    </source>
</reference>
<protein>
    <submittedName>
        <fullName evidence="2">Uncharacterized protein</fullName>
    </submittedName>
</protein>
<evidence type="ECO:0000313" key="2">
    <source>
        <dbReference type="EMBL" id="SFI17193.1"/>
    </source>
</evidence>
<keyword evidence="1" id="KW-0812">Transmembrane</keyword>
<keyword evidence="3" id="KW-1185">Reference proteome</keyword>
<dbReference type="RefSeq" id="WP_092049527.1">
    <property type="nucleotide sequence ID" value="NZ_FOQD01000006.1"/>
</dbReference>
<keyword evidence="1" id="KW-1133">Transmembrane helix</keyword>
<dbReference type="Proteomes" id="UP000199518">
    <property type="component" value="Unassembled WGS sequence"/>
</dbReference>
<dbReference type="STRING" id="1576369.SAMN05421753_106126"/>